<accession>A0A9Q0LTU3</accession>
<dbReference type="EMBL" id="JAPDFW010000058">
    <property type="protein sequence ID" value="KAJ5077318.1"/>
    <property type="molecule type" value="Genomic_DNA"/>
</dbReference>
<dbReference type="Proteomes" id="UP001149090">
    <property type="component" value="Unassembled WGS sequence"/>
</dbReference>
<dbReference type="AlphaFoldDB" id="A0A9Q0LTU3"/>
<gene>
    <name evidence="1" type="ORF">M0811_05840</name>
</gene>
<name>A0A9Q0LTU3_ANAIG</name>
<protein>
    <submittedName>
        <fullName evidence="1">Uncharacterized protein</fullName>
    </submittedName>
</protein>
<keyword evidence="2" id="KW-1185">Reference proteome</keyword>
<evidence type="ECO:0000313" key="1">
    <source>
        <dbReference type="EMBL" id="KAJ5077318.1"/>
    </source>
</evidence>
<proteinExistence type="predicted"/>
<evidence type="ECO:0000313" key="2">
    <source>
        <dbReference type="Proteomes" id="UP001149090"/>
    </source>
</evidence>
<sequence>MQIIHKLTSLFFTKQFKTILFKIKNIFILFFLFKKNLISKNIVQLAKEKAIWKTIRMIIRSDKRTTSEFEIKNQERFRNHFRKDSNQSNLKKKRISFFTFELQCHLLKLLYFGEVFQGENPRYTFQTIDIWNKNIIKIHFNLFKLFERFIIRFLLKNYQKQVFIWKLIQNQNILVIKINYWERFSNIKQLFGECSTICKDDLYLFQLTQHIKRILYIFSLFFQNLSKGASFENETEYLSPLDDLLLKYMFYLQEIFHFHFFFASIQLLLTELGKILSTEKQKIEKPKEITRVESSLLNSWLDNLTAQLKTPLFNIKQKIRMEKDILMFLLNLLILKKNSFVLVPKQDEKDRTIISCENKQDVC</sequence>
<reference evidence="1" key="1">
    <citation type="submission" date="2022-10" db="EMBL/GenBank/DDBJ databases">
        <title>Novel sulphate-reducing endosymbionts in the free-living metamonad Anaeramoeba.</title>
        <authorList>
            <person name="Jerlstrom-Hultqvist J."/>
            <person name="Cepicka I."/>
            <person name="Gallot-Lavallee L."/>
            <person name="Salas-Leiva D."/>
            <person name="Curtis B.A."/>
            <person name="Zahonova K."/>
            <person name="Pipaliya S."/>
            <person name="Dacks J."/>
            <person name="Roger A.J."/>
        </authorList>
    </citation>
    <scope>NUCLEOTIDE SEQUENCE</scope>
    <source>
        <strain evidence="1">BMAN</strain>
    </source>
</reference>
<organism evidence="1 2">
    <name type="scientific">Anaeramoeba ignava</name>
    <name type="common">Anaerobic marine amoeba</name>
    <dbReference type="NCBI Taxonomy" id="1746090"/>
    <lineage>
        <taxon>Eukaryota</taxon>
        <taxon>Metamonada</taxon>
        <taxon>Anaeramoebidae</taxon>
        <taxon>Anaeramoeba</taxon>
    </lineage>
</organism>
<comment type="caution">
    <text evidence="1">The sequence shown here is derived from an EMBL/GenBank/DDBJ whole genome shotgun (WGS) entry which is preliminary data.</text>
</comment>